<accession>K5ZX57</accession>
<organism evidence="1 2">
    <name type="scientific">Parabacteroides merdae CL03T12C32</name>
    <dbReference type="NCBI Taxonomy" id="999420"/>
    <lineage>
        <taxon>Bacteria</taxon>
        <taxon>Pseudomonadati</taxon>
        <taxon>Bacteroidota</taxon>
        <taxon>Bacteroidia</taxon>
        <taxon>Bacteroidales</taxon>
        <taxon>Tannerellaceae</taxon>
        <taxon>Parabacteroides</taxon>
    </lineage>
</organism>
<gene>
    <name evidence="1" type="ORF">HMPREF1060_00694</name>
</gene>
<protein>
    <submittedName>
        <fullName evidence="1">Uncharacterized protein</fullName>
    </submittedName>
</protein>
<dbReference type="EMBL" id="AGZQ01000002">
    <property type="protein sequence ID" value="EKN16056.1"/>
    <property type="molecule type" value="Genomic_DNA"/>
</dbReference>
<sequence length="70" mass="8194">MTNKDYIRQSSGLPQEVRTACDTIFLHEYYKYIEKDIKSFNDGLRLGRITARTIINELKLAQQNMSIPSR</sequence>
<proteinExistence type="predicted"/>
<dbReference type="HOGENOM" id="CLU_2754261_0_0_10"/>
<name>K5ZX57_9BACT</name>
<evidence type="ECO:0000313" key="2">
    <source>
        <dbReference type="Proteomes" id="UP000006271"/>
    </source>
</evidence>
<dbReference type="Proteomes" id="UP000006271">
    <property type="component" value="Unassembled WGS sequence"/>
</dbReference>
<evidence type="ECO:0000313" key="1">
    <source>
        <dbReference type="EMBL" id="EKN16056.1"/>
    </source>
</evidence>
<reference evidence="1 2" key="1">
    <citation type="submission" date="2012-02" db="EMBL/GenBank/DDBJ databases">
        <title>The Genome Sequence of Parabacteroides merdae CL03T12C32.</title>
        <authorList>
            <consortium name="The Broad Institute Genome Sequencing Platform"/>
            <person name="Earl A."/>
            <person name="Ward D."/>
            <person name="Feldgarden M."/>
            <person name="Gevers D."/>
            <person name="Zitomersky N.L."/>
            <person name="Coyne M.J."/>
            <person name="Comstock L.E."/>
            <person name="Young S.K."/>
            <person name="Zeng Q."/>
            <person name="Gargeya S."/>
            <person name="Fitzgerald M."/>
            <person name="Haas B."/>
            <person name="Abouelleil A."/>
            <person name="Alvarado L."/>
            <person name="Arachchi H.M."/>
            <person name="Berlin A."/>
            <person name="Chapman S.B."/>
            <person name="Gearin G."/>
            <person name="Goldberg J."/>
            <person name="Griggs A."/>
            <person name="Gujja S."/>
            <person name="Hansen M."/>
            <person name="Heiman D."/>
            <person name="Howarth C."/>
            <person name="Larimer J."/>
            <person name="Lui A."/>
            <person name="MacDonald P.J.P."/>
            <person name="McCowen C."/>
            <person name="Montmayeur A."/>
            <person name="Murphy C."/>
            <person name="Neiman D."/>
            <person name="Pearson M."/>
            <person name="Priest M."/>
            <person name="Roberts A."/>
            <person name="Saif S."/>
            <person name="Shea T."/>
            <person name="Sisk P."/>
            <person name="Stolte C."/>
            <person name="Sykes S."/>
            <person name="Wortman J."/>
            <person name="Nusbaum C."/>
            <person name="Birren B."/>
        </authorList>
    </citation>
    <scope>NUCLEOTIDE SEQUENCE [LARGE SCALE GENOMIC DNA]</scope>
    <source>
        <strain evidence="1 2">CL03T12C32</strain>
    </source>
</reference>
<dbReference type="AlphaFoldDB" id="K5ZX57"/>
<comment type="caution">
    <text evidence="1">The sequence shown here is derived from an EMBL/GenBank/DDBJ whole genome shotgun (WGS) entry which is preliminary data.</text>
</comment>